<dbReference type="Proteomes" id="UP000229757">
    <property type="component" value="Chromosome"/>
</dbReference>
<reference evidence="1 2" key="1">
    <citation type="journal article" date="2017" name="Environ. Microbiol.">
        <title>Genomic and physiological analyses of 'Reinekea forsetii' reveal a versatile opportunistic lifestyle during spring algae blooms.</title>
        <authorList>
            <person name="Avci B."/>
            <person name="Hahnke R.L."/>
            <person name="Chafee M."/>
            <person name="Fischer T."/>
            <person name="Gruber-Vodicka H."/>
            <person name="Tegetmeyer H.E."/>
            <person name="Harder J."/>
            <person name="Fuchs B.M."/>
            <person name="Amann R.I."/>
            <person name="Teeling H."/>
        </authorList>
    </citation>
    <scope>NUCLEOTIDE SEQUENCE [LARGE SCALE GENOMIC DNA]</scope>
    <source>
        <strain evidence="1 2">Hel1_31_D35</strain>
    </source>
</reference>
<dbReference type="SUPFAM" id="SSF53335">
    <property type="entry name" value="S-adenosyl-L-methionine-dependent methyltransferases"/>
    <property type="match status" value="1"/>
</dbReference>
<dbReference type="EMBL" id="CP011797">
    <property type="protein sequence ID" value="ATX77235.1"/>
    <property type="molecule type" value="Genomic_DNA"/>
</dbReference>
<keyword evidence="2" id="KW-1185">Reference proteome</keyword>
<dbReference type="RefSeq" id="WP_100257509.1">
    <property type="nucleotide sequence ID" value="NZ_CP011797.1"/>
</dbReference>
<accession>A0A2K8KR70</accession>
<organism evidence="1 2">
    <name type="scientific">Reinekea forsetii</name>
    <dbReference type="NCBI Taxonomy" id="1336806"/>
    <lineage>
        <taxon>Bacteria</taxon>
        <taxon>Pseudomonadati</taxon>
        <taxon>Pseudomonadota</taxon>
        <taxon>Gammaproteobacteria</taxon>
        <taxon>Oceanospirillales</taxon>
        <taxon>Saccharospirillaceae</taxon>
        <taxon>Reinekea</taxon>
    </lineage>
</organism>
<dbReference type="PANTHER" id="PTHR43861">
    <property type="entry name" value="TRANS-ACONITATE 2-METHYLTRANSFERASE-RELATED"/>
    <property type="match status" value="1"/>
</dbReference>
<dbReference type="PANTHER" id="PTHR43861:SF1">
    <property type="entry name" value="TRANS-ACONITATE 2-METHYLTRANSFERASE"/>
    <property type="match status" value="1"/>
</dbReference>
<dbReference type="InterPro" id="IPR029063">
    <property type="entry name" value="SAM-dependent_MTases_sf"/>
</dbReference>
<dbReference type="Pfam" id="PF13489">
    <property type="entry name" value="Methyltransf_23"/>
    <property type="match status" value="1"/>
</dbReference>
<dbReference type="OrthoDB" id="4697647at2"/>
<evidence type="ECO:0000313" key="1">
    <source>
        <dbReference type="EMBL" id="ATX77235.1"/>
    </source>
</evidence>
<dbReference type="CDD" id="cd02440">
    <property type="entry name" value="AdoMet_MTases"/>
    <property type="match status" value="1"/>
</dbReference>
<gene>
    <name evidence="1" type="primary">smtA</name>
    <name evidence="1" type="ORF">REIFOR_02101</name>
</gene>
<sequence>MGDVNFNGLIDRFAQQIYQSRKGRLRMHLIDALYRQYLPEAEMASMRVLDAGGGLGQMSHWFLTRGSSVDYFDISSAMVQTVATDFAESIAQGRLSVAECSITEAAYPPVYDLVNAHALLEWLEDPYDALATLMQSVKPGGYLGLMVYNKHLLMLRHLMRGTLKRAMSGDLGGDRGGLTPISPLDPTEVGDFLSAGGFQILCQAGVRTFSDLAEKTVLEWYDETDQFAAELALCEQRPYCDLGRYVLFIARRSS</sequence>
<proteinExistence type="predicted"/>
<name>A0A2K8KR70_9GAMM</name>
<dbReference type="AlphaFoldDB" id="A0A2K8KR70"/>
<dbReference type="KEGG" id="rfo:REIFOR_02101"/>
<protein>
    <submittedName>
        <fullName evidence="1">SmtA protein</fullName>
    </submittedName>
</protein>
<evidence type="ECO:0000313" key="2">
    <source>
        <dbReference type="Proteomes" id="UP000229757"/>
    </source>
</evidence>
<dbReference type="Gene3D" id="3.40.50.150">
    <property type="entry name" value="Vaccinia Virus protein VP39"/>
    <property type="match status" value="1"/>
</dbReference>